<dbReference type="Pfam" id="PF20750">
    <property type="entry name" value="PAP_NTPase"/>
    <property type="match status" value="1"/>
</dbReference>
<dbReference type="GO" id="GO:0031123">
    <property type="term" value="P:RNA 3'-end processing"/>
    <property type="evidence" value="ECO:0007669"/>
    <property type="project" value="InterPro"/>
</dbReference>
<evidence type="ECO:0000259" key="17">
    <source>
        <dbReference type="Pfam" id="PF20750"/>
    </source>
</evidence>
<dbReference type="PANTHER" id="PTHR10682:SF10">
    <property type="entry name" value="POLYNUCLEOTIDE ADENYLYLTRANSFERASE"/>
    <property type="match status" value="1"/>
</dbReference>
<reference evidence="18" key="1">
    <citation type="submission" date="2023-06" db="EMBL/GenBank/DDBJ databases">
        <title>Multi-omics analyses reveal the molecular pathogenesis toolkit of Lasiodiplodia hormozganensis, a cross-kingdom pathogen.</title>
        <authorList>
            <person name="Felix C."/>
            <person name="Meneses R."/>
            <person name="Goncalves M.F.M."/>
            <person name="Tilleman L."/>
            <person name="Duarte A.S."/>
            <person name="Jorrin-Novo J.V."/>
            <person name="Van De Peer Y."/>
            <person name="Deforce D."/>
            <person name="Van Nieuwerburgh F."/>
            <person name="Esteves A.C."/>
            <person name="Alves A."/>
        </authorList>
    </citation>
    <scope>NUCLEOTIDE SEQUENCE</scope>
    <source>
        <strain evidence="18">CBS 339.90</strain>
    </source>
</reference>
<protein>
    <recommendedName>
        <fullName evidence="5">polynucleotide adenylyltransferase</fullName>
        <ecNumber evidence="5">2.7.7.19</ecNumber>
    </recommendedName>
</protein>
<evidence type="ECO:0000256" key="5">
    <source>
        <dbReference type="ARBA" id="ARBA00012388"/>
    </source>
</evidence>
<dbReference type="InterPro" id="IPR043519">
    <property type="entry name" value="NT_sf"/>
</dbReference>
<evidence type="ECO:0000256" key="9">
    <source>
        <dbReference type="ARBA" id="ARBA00022741"/>
    </source>
</evidence>
<evidence type="ECO:0000259" key="14">
    <source>
        <dbReference type="Pfam" id="PF00561"/>
    </source>
</evidence>
<keyword evidence="19" id="KW-1185">Reference proteome</keyword>
<keyword evidence="10" id="KW-0067">ATP-binding</keyword>
<sequence length="945" mass="104621">MADYNTYKLGDFKLKSGGLIPDAFIAYKTFGDSSLPAVIYPTWYSGLISDNEWLIGEDKTLNPQKYFIVITALFGNGQSSSPSNTPGLKPFPDVLFYDNVRAQYELVTKHLGIKHAKAVLGWSMGAGQTYQWATQYPDFMDLIVPFCGAAKTSLHNQVFLEGVKSALLAAKGVPSAGSANGEALAKVSDYRTWTAEEKSVGLKAFGRVYAGWGFSQAFYREKLYEKVLGFKNLEDFMVNFWEAWACSKDPENLMVMLHTWQAGDCSDQEPYNGDFAKAMQGIKAKALVLPGKTDLYFPPDDSANEVANMRPGIGTMEAFPSIWGHWAGGPGQSKDDVKWLDAKLASFFGSGMAGQSGRRWGVTDPISRAPPTDAELALDASLLDELRSQNTFEAPEETEKRGAALQTLQKAVEEFVRHVGHVKGLAPSVIENAGGKICTFGSYRLGVYGPGSDIDTLVLAPKHVTRDDFFAHFINVLERVAPPGAIEKFSPVPDAFTPIIKMDFLGIDIDLIFARLAIASVPLDLDLKDNSLLRGLDETDLRSVNGTRVTDEVLSLVPQPKIFRQVTRAVKLWAQRRAIYANIVGFPGGIAWAMMVARICQLYPMACAAVVLGRFFYLMSTWPWPRPIMLKEIEDGPLQVRVWNPQIYPGDKRHLMPIITPAYPSMCATHNITHSTQKIIKRELLRASQITSDILSEKRRWRDLFDKHSFFTSDFKYYLSIVAASHDKEAQDNWSSSVESKVRKLVGLIEQSPAEDVELAQPFNKGFKRVHHCKTEEEKEEVLQGSVKYSVKTDMTNEANGILQDVGAGGAADKLDLSNGDANGKETNGDTPIAVYTTTFYIGIELKPGAKSLDISYAVSEFKRLCQEWANYDQNLHSVRIVHTRSYDLPDDCFEAGETKPVKTKKVKATKKRSHREAGMEEPGSQNSAKRRHSSNGEAVAAPAG</sequence>
<feature type="region of interest" description="Disordered" evidence="13">
    <location>
        <begin position="899"/>
        <end position="945"/>
    </location>
</feature>
<keyword evidence="7" id="KW-0808">Transferase</keyword>
<dbReference type="AlphaFoldDB" id="A0AA39XZU2"/>
<dbReference type="InterPro" id="IPR048840">
    <property type="entry name" value="PolA_pol_NTPase"/>
</dbReference>
<feature type="domain" description="AB hydrolase-1" evidence="14">
    <location>
        <begin position="57"/>
        <end position="145"/>
    </location>
</feature>
<comment type="similarity">
    <text evidence="4">Belongs to the poly(A) polymerase family.</text>
</comment>
<dbReference type="InterPro" id="IPR007012">
    <property type="entry name" value="PolA_pol_cen_dom"/>
</dbReference>
<name>A0AA39XZU2_9PEZI</name>
<feature type="domain" description="Poly(A) polymerase central" evidence="16">
    <location>
        <begin position="563"/>
        <end position="707"/>
    </location>
</feature>
<evidence type="ECO:0000256" key="4">
    <source>
        <dbReference type="ARBA" id="ARBA00010912"/>
    </source>
</evidence>
<dbReference type="CDD" id="cd05402">
    <property type="entry name" value="NT_PAP_TUTase"/>
    <property type="match status" value="1"/>
</dbReference>
<dbReference type="InterPro" id="IPR000073">
    <property type="entry name" value="AB_hydrolase_1"/>
</dbReference>
<evidence type="ECO:0000259" key="15">
    <source>
        <dbReference type="Pfam" id="PF04926"/>
    </source>
</evidence>
<dbReference type="Gene3D" id="3.40.50.1820">
    <property type="entry name" value="alpha/beta hydrolase"/>
    <property type="match status" value="1"/>
</dbReference>
<dbReference type="Proteomes" id="UP001175001">
    <property type="component" value="Unassembled WGS sequence"/>
</dbReference>
<evidence type="ECO:0000256" key="7">
    <source>
        <dbReference type="ARBA" id="ARBA00022679"/>
    </source>
</evidence>
<feature type="domain" description="Poly(A) polymerase nucleotidyltransferase" evidence="17">
    <location>
        <begin position="361"/>
        <end position="557"/>
    </location>
</feature>
<dbReference type="Pfam" id="PF04928">
    <property type="entry name" value="PAP_central"/>
    <property type="match status" value="1"/>
</dbReference>
<feature type="compositionally biased region" description="Basic residues" evidence="13">
    <location>
        <begin position="902"/>
        <end position="915"/>
    </location>
</feature>
<comment type="cofactor">
    <cofactor evidence="1">
        <name>Mn(2+)</name>
        <dbReference type="ChEBI" id="CHEBI:29035"/>
    </cofactor>
</comment>
<keyword evidence="9" id="KW-0547">Nucleotide-binding</keyword>
<dbReference type="GO" id="GO:0005634">
    <property type="term" value="C:nucleus"/>
    <property type="evidence" value="ECO:0007669"/>
    <property type="project" value="UniProtKB-SubCell"/>
</dbReference>
<evidence type="ECO:0000256" key="3">
    <source>
        <dbReference type="ARBA" id="ARBA00004123"/>
    </source>
</evidence>
<dbReference type="FunFam" id="3.30.460.10:FF:000002">
    <property type="entry name" value="Poly(A) polymerase alpha, putative"/>
    <property type="match status" value="1"/>
</dbReference>
<dbReference type="SUPFAM" id="SSF81301">
    <property type="entry name" value="Nucleotidyltransferase"/>
    <property type="match status" value="1"/>
</dbReference>
<dbReference type="FunFam" id="1.10.1410.10:FF:000001">
    <property type="entry name" value="Putative poly(A) polymerase gamma"/>
    <property type="match status" value="1"/>
</dbReference>
<dbReference type="Gene3D" id="3.30.70.590">
    <property type="entry name" value="Poly(A) polymerase predicted RNA binding domain"/>
    <property type="match status" value="1"/>
</dbReference>
<keyword evidence="11" id="KW-0460">Magnesium</keyword>
<dbReference type="SUPFAM" id="SSF55003">
    <property type="entry name" value="PAP/Archaeal CCA-adding enzyme, C-terminal domain"/>
    <property type="match status" value="1"/>
</dbReference>
<evidence type="ECO:0000256" key="1">
    <source>
        <dbReference type="ARBA" id="ARBA00001936"/>
    </source>
</evidence>
<dbReference type="Pfam" id="PF04926">
    <property type="entry name" value="PAP_RNA-bind"/>
    <property type="match status" value="1"/>
</dbReference>
<keyword evidence="8" id="KW-0479">Metal-binding</keyword>
<feature type="domain" description="Poly(A) polymerase RNA-binding" evidence="15">
    <location>
        <begin position="709"/>
        <end position="903"/>
    </location>
</feature>
<evidence type="ECO:0000256" key="6">
    <source>
        <dbReference type="ARBA" id="ARBA00022664"/>
    </source>
</evidence>
<gene>
    <name evidence="18" type="primary">pla1</name>
    <name evidence="18" type="ORF">DIS24_g9139</name>
</gene>
<evidence type="ECO:0000313" key="18">
    <source>
        <dbReference type="EMBL" id="KAK0642357.1"/>
    </source>
</evidence>
<dbReference type="Pfam" id="PF00561">
    <property type="entry name" value="Abhydrolase_1"/>
    <property type="match status" value="1"/>
</dbReference>
<dbReference type="EMBL" id="JAUJDW010000076">
    <property type="protein sequence ID" value="KAK0642357.1"/>
    <property type="molecule type" value="Genomic_DNA"/>
</dbReference>
<evidence type="ECO:0000313" key="19">
    <source>
        <dbReference type="Proteomes" id="UP001175001"/>
    </source>
</evidence>
<comment type="cofactor">
    <cofactor evidence="2">
        <name>Mg(2+)</name>
        <dbReference type="ChEBI" id="CHEBI:18420"/>
    </cofactor>
</comment>
<comment type="caution">
    <text evidence="18">The sequence shown here is derived from an EMBL/GenBank/DDBJ whole genome shotgun (WGS) entry which is preliminary data.</text>
</comment>
<dbReference type="InterPro" id="IPR029058">
    <property type="entry name" value="AB_hydrolase_fold"/>
</dbReference>
<evidence type="ECO:0000256" key="10">
    <source>
        <dbReference type="ARBA" id="ARBA00022840"/>
    </source>
</evidence>
<dbReference type="GO" id="GO:0003723">
    <property type="term" value="F:RNA binding"/>
    <property type="evidence" value="ECO:0007669"/>
    <property type="project" value="InterPro"/>
</dbReference>
<dbReference type="PANTHER" id="PTHR10682">
    <property type="entry name" value="POLY A POLYMERASE"/>
    <property type="match status" value="1"/>
</dbReference>
<dbReference type="GO" id="GO:0005524">
    <property type="term" value="F:ATP binding"/>
    <property type="evidence" value="ECO:0007669"/>
    <property type="project" value="UniProtKB-KW"/>
</dbReference>
<dbReference type="Gene3D" id="3.30.460.10">
    <property type="entry name" value="Beta Polymerase, domain 2"/>
    <property type="match status" value="1"/>
</dbReference>
<dbReference type="SUPFAM" id="SSF53474">
    <property type="entry name" value="alpha/beta-Hydrolases"/>
    <property type="match status" value="1"/>
</dbReference>
<dbReference type="GO" id="GO:0046872">
    <property type="term" value="F:metal ion binding"/>
    <property type="evidence" value="ECO:0007669"/>
    <property type="project" value="UniProtKB-KW"/>
</dbReference>
<proteinExistence type="inferred from homology"/>
<dbReference type="InterPro" id="IPR011068">
    <property type="entry name" value="NuclTrfase_I-like_C"/>
</dbReference>
<dbReference type="GO" id="GO:0006397">
    <property type="term" value="P:mRNA processing"/>
    <property type="evidence" value="ECO:0007669"/>
    <property type="project" value="UniProtKB-KW"/>
</dbReference>
<evidence type="ECO:0000256" key="11">
    <source>
        <dbReference type="ARBA" id="ARBA00022842"/>
    </source>
</evidence>
<dbReference type="EC" id="2.7.7.19" evidence="5"/>
<keyword evidence="6" id="KW-0507">mRNA processing</keyword>
<dbReference type="Gene3D" id="1.10.1410.10">
    <property type="match status" value="1"/>
</dbReference>
<dbReference type="NCBIfam" id="NF005757">
    <property type="entry name" value="PRK07581.1"/>
    <property type="match status" value="1"/>
</dbReference>
<comment type="subcellular location">
    <subcellularLocation>
        <location evidence="3">Nucleus</location>
    </subcellularLocation>
</comment>
<keyword evidence="12" id="KW-0539">Nucleus</keyword>
<evidence type="ECO:0000256" key="12">
    <source>
        <dbReference type="ARBA" id="ARBA00023242"/>
    </source>
</evidence>
<evidence type="ECO:0000259" key="16">
    <source>
        <dbReference type="Pfam" id="PF04928"/>
    </source>
</evidence>
<dbReference type="GO" id="GO:1990817">
    <property type="term" value="F:poly(A) RNA polymerase activity"/>
    <property type="evidence" value="ECO:0007669"/>
    <property type="project" value="UniProtKB-EC"/>
</dbReference>
<accession>A0AA39XZU2</accession>
<dbReference type="SUPFAM" id="SSF81631">
    <property type="entry name" value="PAP/OAS1 substrate-binding domain"/>
    <property type="match status" value="1"/>
</dbReference>
<organism evidence="18 19">
    <name type="scientific">Lasiodiplodia hormozganensis</name>
    <dbReference type="NCBI Taxonomy" id="869390"/>
    <lineage>
        <taxon>Eukaryota</taxon>
        <taxon>Fungi</taxon>
        <taxon>Dikarya</taxon>
        <taxon>Ascomycota</taxon>
        <taxon>Pezizomycotina</taxon>
        <taxon>Dothideomycetes</taxon>
        <taxon>Dothideomycetes incertae sedis</taxon>
        <taxon>Botryosphaeriales</taxon>
        <taxon>Botryosphaeriaceae</taxon>
        <taxon>Lasiodiplodia</taxon>
    </lineage>
</organism>
<evidence type="ECO:0000256" key="2">
    <source>
        <dbReference type="ARBA" id="ARBA00001946"/>
    </source>
</evidence>
<dbReference type="InterPro" id="IPR007010">
    <property type="entry name" value="PolA_pol_RNA-bd_dom"/>
</dbReference>
<evidence type="ECO:0000256" key="13">
    <source>
        <dbReference type="SAM" id="MobiDB-lite"/>
    </source>
</evidence>
<evidence type="ECO:0000256" key="8">
    <source>
        <dbReference type="ARBA" id="ARBA00022723"/>
    </source>
</evidence>